<gene>
    <name evidence="13" type="primary">modC</name>
    <name evidence="13" type="ORF">YBN1229_v1_2778</name>
</gene>
<dbReference type="GO" id="GO:0016887">
    <property type="term" value="F:ATP hydrolysis activity"/>
    <property type="evidence" value="ECO:0007669"/>
    <property type="project" value="InterPro"/>
</dbReference>
<dbReference type="RefSeq" id="WP_046479001.1">
    <property type="nucleotide sequence ID" value="NZ_LN829118.1"/>
</dbReference>
<dbReference type="InterPro" id="IPR004606">
    <property type="entry name" value="Mop_domain"/>
</dbReference>
<dbReference type="EMBL" id="LN829119">
    <property type="protein sequence ID" value="CPR20814.1"/>
    <property type="molecule type" value="Genomic_DNA"/>
</dbReference>
<protein>
    <submittedName>
        <fullName evidence="13">Molybdate transporter subunit ATP-binding component of ABC superfamily</fullName>
        <ecNumber evidence="13">3.6.3.29</ecNumber>
    </submittedName>
</protein>
<evidence type="ECO:0000313" key="14">
    <source>
        <dbReference type="Proteomes" id="UP000033187"/>
    </source>
</evidence>
<dbReference type="Gene3D" id="3.40.50.300">
    <property type="entry name" value="P-loop containing nucleotide triphosphate hydrolases"/>
    <property type="match status" value="1"/>
</dbReference>
<feature type="domain" description="ABC transporter" evidence="11">
    <location>
        <begin position="1"/>
        <end position="232"/>
    </location>
</feature>
<dbReference type="PROSITE" id="PS00211">
    <property type="entry name" value="ABC_TRANSPORTER_1"/>
    <property type="match status" value="1"/>
</dbReference>
<dbReference type="OrthoDB" id="9802264at2"/>
<dbReference type="InterPro" id="IPR011868">
    <property type="entry name" value="ModC_ABC_ATP-bd"/>
</dbReference>
<proteinExistence type="inferred from homology"/>
<dbReference type="EC" id="3.6.3.29" evidence="13"/>
<dbReference type="NCBIfam" id="TIGR02142">
    <property type="entry name" value="modC_ABC"/>
    <property type="match status" value="1"/>
</dbReference>
<evidence type="ECO:0000256" key="6">
    <source>
        <dbReference type="ARBA" id="ARBA00022741"/>
    </source>
</evidence>
<keyword evidence="8" id="KW-1278">Translocase</keyword>
<dbReference type="InterPro" id="IPR008995">
    <property type="entry name" value="Mo/tungstate-bd_C_term_dom"/>
</dbReference>
<evidence type="ECO:0000256" key="1">
    <source>
        <dbReference type="ARBA" id="ARBA00005417"/>
    </source>
</evidence>
<dbReference type="Pfam" id="PF03459">
    <property type="entry name" value="TOBE"/>
    <property type="match status" value="1"/>
</dbReference>
<dbReference type="SUPFAM" id="SSF52540">
    <property type="entry name" value="P-loop containing nucleoside triphosphate hydrolases"/>
    <property type="match status" value="1"/>
</dbReference>
<dbReference type="GO" id="GO:0140359">
    <property type="term" value="F:ABC-type transporter activity"/>
    <property type="evidence" value="ECO:0007669"/>
    <property type="project" value="InterPro"/>
</dbReference>
<dbReference type="KEGG" id="fiy:BN1229_v1_2778"/>
<keyword evidence="6" id="KW-0547">Nucleotide-binding</keyword>
<keyword evidence="7 13" id="KW-0067">ATP-binding</keyword>
<keyword evidence="14" id="KW-1185">Reference proteome</keyword>
<dbReference type="PROSITE" id="PS50893">
    <property type="entry name" value="ABC_TRANSPORTER_2"/>
    <property type="match status" value="1"/>
</dbReference>
<dbReference type="PANTHER" id="PTHR43514">
    <property type="entry name" value="ABC TRANSPORTER I FAMILY MEMBER 10"/>
    <property type="match status" value="1"/>
</dbReference>
<dbReference type="InterPro" id="IPR003439">
    <property type="entry name" value="ABC_transporter-like_ATP-bd"/>
</dbReference>
<comment type="similarity">
    <text evidence="1">Belongs to the ABC transporter superfamily.</text>
</comment>
<evidence type="ECO:0000256" key="2">
    <source>
        <dbReference type="ARBA" id="ARBA00022448"/>
    </source>
</evidence>
<evidence type="ECO:0000259" key="11">
    <source>
        <dbReference type="PROSITE" id="PS50893"/>
    </source>
</evidence>
<evidence type="ECO:0000256" key="3">
    <source>
        <dbReference type="ARBA" id="ARBA00022475"/>
    </source>
</evidence>
<dbReference type="GO" id="GO:0005524">
    <property type="term" value="F:ATP binding"/>
    <property type="evidence" value="ECO:0007669"/>
    <property type="project" value="UniProtKB-KW"/>
</dbReference>
<dbReference type="PROSITE" id="PS51866">
    <property type="entry name" value="MOP"/>
    <property type="match status" value="1"/>
</dbReference>
<dbReference type="GO" id="GO:0015098">
    <property type="term" value="F:molybdate ion transmembrane transporter activity"/>
    <property type="evidence" value="ECO:0007669"/>
    <property type="project" value="InterPro"/>
</dbReference>
<keyword evidence="4 10" id="KW-0500">Molybdenum</keyword>
<name>A0A0D6JI62_9HYPH</name>
<dbReference type="InterPro" id="IPR005116">
    <property type="entry name" value="Transp-assoc_OB_typ1"/>
</dbReference>
<keyword evidence="13" id="KW-0378">Hydrolase</keyword>
<evidence type="ECO:0000256" key="8">
    <source>
        <dbReference type="ARBA" id="ARBA00022967"/>
    </source>
</evidence>
<accession>A0A0D6JI62</accession>
<dbReference type="InterPro" id="IPR017871">
    <property type="entry name" value="ABC_transporter-like_CS"/>
</dbReference>
<dbReference type="SUPFAM" id="SSF50331">
    <property type="entry name" value="MOP-like"/>
    <property type="match status" value="1"/>
</dbReference>
<evidence type="ECO:0000313" key="13">
    <source>
        <dbReference type="EMBL" id="CPR20814.1"/>
    </source>
</evidence>
<keyword evidence="5" id="KW-0997">Cell inner membrane</keyword>
<dbReference type="InterPro" id="IPR050334">
    <property type="entry name" value="Molybdenum_import_ModC"/>
</dbReference>
<dbReference type="Proteomes" id="UP000033187">
    <property type="component" value="Chromosome 1"/>
</dbReference>
<evidence type="ECO:0000256" key="4">
    <source>
        <dbReference type="ARBA" id="ARBA00022505"/>
    </source>
</evidence>
<dbReference type="InterPro" id="IPR003593">
    <property type="entry name" value="AAA+_ATPase"/>
</dbReference>
<evidence type="ECO:0000256" key="5">
    <source>
        <dbReference type="ARBA" id="ARBA00022519"/>
    </source>
</evidence>
<keyword evidence="9" id="KW-0472">Membrane</keyword>
<keyword evidence="3" id="KW-1003">Cell membrane</keyword>
<feature type="domain" description="Mop" evidence="12">
    <location>
        <begin position="292"/>
        <end position="358"/>
    </location>
</feature>
<sequence>MIDIRLRKRLSDLQLDVTFAAKSRGVTAIFGRSGSGKTSIVQAIAGGLVPDEGRIAVDDRVFFDSVTRINMPIHERRVGYVFQDSRLFPHLSVRKNLDYGLRRARGSSRIDFDTAVELLGITHLLSRRPHNLSGGERQRVAIGRALLAQPSLLLMDEPLSSLDPPRKSELLPYIEGLRDELGLPILYISHAFNEVVRLADNIVLIDGGRVLRSGPLLDVASDPELSPLIGRFEAGSVIECVVAQHDEDLALSTLSFSGGMLRVPRVDLDIGAPVRVRIRARDVALALTPPVDISISNRLPGKLMSLTERGGPYVEASVDLGGATLRALITRASATRLKLTPGQELWALVKTVALDSRSVGFMRRARSFSFPSA</sequence>
<dbReference type="Gene3D" id="2.40.50.100">
    <property type="match status" value="1"/>
</dbReference>
<reference evidence="14" key="1">
    <citation type="submission" date="2015-02" db="EMBL/GenBank/DDBJ databases">
        <authorList>
            <person name="Chooi Y.-H."/>
        </authorList>
    </citation>
    <scope>NUCLEOTIDE SEQUENCE [LARGE SCALE GENOMIC DNA]</scope>
    <source>
        <strain evidence="14">strain Y</strain>
    </source>
</reference>
<evidence type="ECO:0000256" key="7">
    <source>
        <dbReference type="ARBA" id="ARBA00022840"/>
    </source>
</evidence>
<dbReference type="KEGG" id="fil:BN1229_v1_3142"/>
<dbReference type="GO" id="GO:0016020">
    <property type="term" value="C:membrane"/>
    <property type="evidence" value="ECO:0007669"/>
    <property type="project" value="InterPro"/>
</dbReference>
<keyword evidence="2" id="KW-0813">Transport</keyword>
<dbReference type="AlphaFoldDB" id="A0A0D6JI62"/>
<evidence type="ECO:0000259" key="12">
    <source>
        <dbReference type="PROSITE" id="PS51866"/>
    </source>
</evidence>
<dbReference type="PANTHER" id="PTHR43514:SF4">
    <property type="entry name" value="ABC TRANSPORTER I FAMILY MEMBER 10"/>
    <property type="match status" value="1"/>
</dbReference>
<dbReference type="Pfam" id="PF00005">
    <property type="entry name" value="ABC_tran"/>
    <property type="match status" value="1"/>
</dbReference>
<dbReference type="InterPro" id="IPR027417">
    <property type="entry name" value="P-loop_NTPase"/>
</dbReference>
<dbReference type="SMART" id="SM00382">
    <property type="entry name" value="AAA"/>
    <property type="match status" value="1"/>
</dbReference>
<organism evidence="13 14">
    <name type="scientific">Candidatus Filomicrobium marinum</name>
    <dbReference type="NCBI Taxonomy" id="1608628"/>
    <lineage>
        <taxon>Bacteria</taxon>
        <taxon>Pseudomonadati</taxon>
        <taxon>Pseudomonadota</taxon>
        <taxon>Alphaproteobacteria</taxon>
        <taxon>Hyphomicrobiales</taxon>
        <taxon>Hyphomicrobiaceae</taxon>
        <taxon>Filomicrobium</taxon>
    </lineage>
</organism>
<evidence type="ECO:0000256" key="9">
    <source>
        <dbReference type="ARBA" id="ARBA00023136"/>
    </source>
</evidence>
<evidence type="ECO:0000256" key="10">
    <source>
        <dbReference type="PROSITE-ProRule" id="PRU01213"/>
    </source>
</evidence>